<dbReference type="InParanoid" id="A0A2V0P7F3"/>
<name>A0A2V0P7F3_9CHLO</name>
<keyword evidence="3" id="KW-1185">Reference proteome</keyword>
<feature type="region of interest" description="Disordered" evidence="1">
    <location>
        <begin position="1"/>
        <end position="114"/>
    </location>
</feature>
<proteinExistence type="predicted"/>
<dbReference type="OrthoDB" id="10493401at2759"/>
<evidence type="ECO:0000256" key="1">
    <source>
        <dbReference type="SAM" id="MobiDB-lite"/>
    </source>
</evidence>
<evidence type="ECO:0000313" key="3">
    <source>
        <dbReference type="Proteomes" id="UP000247498"/>
    </source>
</evidence>
<feature type="region of interest" description="Disordered" evidence="1">
    <location>
        <begin position="299"/>
        <end position="325"/>
    </location>
</feature>
<gene>
    <name evidence="2" type="ORF">Rsub_08240</name>
</gene>
<reference evidence="2 3" key="1">
    <citation type="journal article" date="2018" name="Sci. Rep.">
        <title>Raphidocelis subcapitata (=Pseudokirchneriella subcapitata) provides an insight into genome evolution and environmental adaptations in the Sphaeropleales.</title>
        <authorList>
            <person name="Suzuki S."/>
            <person name="Yamaguchi H."/>
            <person name="Nakajima N."/>
            <person name="Kawachi M."/>
        </authorList>
    </citation>
    <scope>NUCLEOTIDE SEQUENCE [LARGE SCALE GENOMIC DNA]</scope>
    <source>
        <strain evidence="2 3">NIES-35</strain>
    </source>
</reference>
<feature type="compositionally biased region" description="Basic residues" evidence="1">
    <location>
        <begin position="8"/>
        <end position="25"/>
    </location>
</feature>
<dbReference type="AlphaFoldDB" id="A0A2V0P7F3"/>
<comment type="caution">
    <text evidence="2">The sequence shown here is derived from an EMBL/GenBank/DDBJ whole genome shotgun (WGS) entry which is preliminary data.</text>
</comment>
<protein>
    <submittedName>
        <fullName evidence="2">Uncharacterized protein</fullName>
    </submittedName>
</protein>
<dbReference type="Proteomes" id="UP000247498">
    <property type="component" value="Unassembled WGS sequence"/>
</dbReference>
<organism evidence="2 3">
    <name type="scientific">Raphidocelis subcapitata</name>
    <dbReference type="NCBI Taxonomy" id="307507"/>
    <lineage>
        <taxon>Eukaryota</taxon>
        <taxon>Viridiplantae</taxon>
        <taxon>Chlorophyta</taxon>
        <taxon>core chlorophytes</taxon>
        <taxon>Chlorophyceae</taxon>
        <taxon>CS clade</taxon>
        <taxon>Sphaeropleales</taxon>
        <taxon>Selenastraceae</taxon>
        <taxon>Raphidocelis</taxon>
    </lineage>
</organism>
<feature type="compositionally biased region" description="Low complexity" evidence="1">
    <location>
        <begin position="80"/>
        <end position="101"/>
    </location>
</feature>
<accession>A0A2V0P7F3</accession>
<dbReference type="EMBL" id="BDRX01000070">
    <property type="protein sequence ID" value="GBF95804.1"/>
    <property type="molecule type" value="Genomic_DNA"/>
</dbReference>
<sequence length="343" mass="35596">MADPQTEKHKKSHKKDKNKDKKRKRDKGEAAGAADVSTPASEHGKHKKHKEKGADTPADAGKGGGGSSKKTKHGGGAGSGEAPAAAAAAGSGDPQQQQQQQPPMPAAPTFEPLRDGDKTLAAFRGARAPAAPGSLQPCWPLEGSAPVAVRPLVPMDRVIDGSAELWVVQLPGELDPEALDGCVISLDEGAARHPERAGVIGSLELSADAAEELELVQRYTLRQEGAAALEPLFVAAPTGRGTAGRLEALRPARRVVVGEDVARANAELVARAHDEAPSLQLYPTAMPLDRANALLQQQGRFQPPPPADGGGAPQWHELPAPAGDAGALLGDVEQDVSIAYKYG</sequence>
<evidence type="ECO:0000313" key="2">
    <source>
        <dbReference type="EMBL" id="GBF95804.1"/>
    </source>
</evidence>